<dbReference type="InterPro" id="IPR001638">
    <property type="entry name" value="Solute-binding_3/MltF_N"/>
</dbReference>
<feature type="signal peptide" evidence="5">
    <location>
        <begin position="1"/>
        <end position="22"/>
    </location>
</feature>
<dbReference type="SMART" id="SM00062">
    <property type="entry name" value="PBPb"/>
    <property type="match status" value="1"/>
</dbReference>
<dbReference type="InterPro" id="IPR001320">
    <property type="entry name" value="Iontro_rcpt_C"/>
</dbReference>
<dbReference type="AlphaFoldDB" id="A0A2P7UEV4"/>
<dbReference type="GO" id="GO:0015276">
    <property type="term" value="F:ligand-gated monoatomic ion channel activity"/>
    <property type="evidence" value="ECO:0007669"/>
    <property type="project" value="InterPro"/>
</dbReference>
<dbReference type="GO" id="GO:0030313">
    <property type="term" value="C:cell envelope"/>
    <property type="evidence" value="ECO:0007669"/>
    <property type="project" value="UniProtKB-SubCell"/>
</dbReference>
<dbReference type="Gene3D" id="3.40.190.10">
    <property type="entry name" value="Periplasmic binding protein-like II"/>
    <property type="match status" value="2"/>
</dbReference>
<dbReference type="InterPro" id="IPR018313">
    <property type="entry name" value="SBP_3_CS"/>
</dbReference>
<protein>
    <submittedName>
        <fullName evidence="8">Glutamine ABC transporter substrate-binding protein</fullName>
    </submittedName>
</protein>
<evidence type="ECO:0000259" key="6">
    <source>
        <dbReference type="SMART" id="SM00062"/>
    </source>
</evidence>
<dbReference type="PROSITE" id="PS51257">
    <property type="entry name" value="PROKAR_LIPOPROTEIN"/>
    <property type="match status" value="1"/>
</dbReference>
<gene>
    <name evidence="8" type="ORF">C7R93_29735</name>
</gene>
<dbReference type="EMBL" id="PXZM01000080">
    <property type="protein sequence ID" value="PSJ85502.1"/>
    <property type="molecule type" value="Genomic_DNA"/>
</dbReference>
<sequence>MKGFRKGLFSLCALLVTGALIAGCGAKPAEQTATPGNGSQAAAPTDEVLQKIKDTKTLLVGTDATFQPFEYKNAQNEYEGFDIELVKAIASELGAEKVEFVDTDFKGLIPGLQGKKFDMIVSAMYITDERKQTIDFSQPYYPGGLTIMVQNGNDTIKGADDLKGKKVAVQIGTKSAKFLKEKYPEVKLVEVEKNVEMFLELESNRVDAVVTGMPAAKVYAKQSQKVKVLDVELTQEYYGYGVRKENKEFVAALDKALKTLKENGKQEEIVKKWFGE</sequence>
<evidence type="ECO:0000256" key="2">
    <source>
        <dbReference type="ARBA" id="ARBA00010333"/>
    </source>
</evidence>
<dbReference type="SUPFAM" id="SSF53850">
    <property type="entry name" value="Periplasmic binding protein-like II"/>
    <property type="match status" value="1"/>
</dbReference>
<keyword evidence="9" id="KW-1185">Reference proteome</keyword>
<dbReference type="PANTHER" id="PTHR35936">
    <property type="entry name" value="MEMBRANE-BOUND LYTIC MUREIN TRANSGLYCOSYLASE F"/>
    <property type="match status" value="1"/>
</dbReference>
<reference evidence="8 9" key="1">
    <citation type="submission" date="2018-03" db="EMBL/GenBank/DDBJ databases">
        <title>Brevisbacillus phylogenomics.</title>
        <authorList>
            <person name="Dunlap C."/>
        </authorList>
    </citation>
    <scope>NUCLEOTIDE SEQUENCE [LARGE SCALE GENOMIC DNA]</scope>
    <source>
        <strain evidence="8 9">NRRL NRS-1210</strain>
    </source>
</reference>
<organism evidence="8 9">
    <name type="scientific">Brevibacillus fortis</name>
    <dbReference type="NCBI Taxonomy" id="2126352"/>
    <lineage>
        <taxon>Bacteria</taxon>
        <taxon>Bacillati</taxon>
        <taxon>Bacillota</taxon>
        <taxon>Bacilli</taxon>
        <taxon>Bacillales</taxon>
        <taxon>Paenibacillaceae</taxon>
        <taxon>Brevibacillus</taxon>
    </lineage>
</organism>
<dbReference type="Pfam" id="PF00497">
    <property type="entry name" value="SBP_bac_3"/>
    <property type="match status" value="1"/>
</dbReference>
<feature type="domain" description="Ionotropic glutamate receptor C-terminal" evidence="7">
    <location>
        <begin position="57"/>
        <end position="276"/>
    </location>
</feature>
<feature type="chain" id="PRO_5038458350" evidence="5">
    <location>
        <begin position="23"/>
        <end position="276"/>
    </location>
</feature>
<evidence type="ECO:0000313" key="9">
    <source>
        <dbReference type="Proteomes" id="UP000240419"/>
    </source>
</evidence>
<feature type="domain" description="Solute-binding protein family 3/N-terminal" evidence="6">
    <location>
        <begin position="57"/>
        <end position="276"/>
    </location>
</feature>
<comment type="caution">
    <text evidence="8">The sequence shown here is derived from an EMBL/GenBank/DDBJ whole genome shotgun (WGS) entry which is preliminary data.</text>
</comment>
<dbReference type="OrthoDB" id="9774451at2"/>
<dbReference type="PANTHER" id="PTHR35936:SF38">
    <property type="entry name" value="GLUTAMINE-BINDING PERIPLASMIC PROTEIN"/>
    <property type="match status" value="1"/>
</dbReference>
<evidence type="ECO:0000259" key="7">
    <source>
        <dbReference type="SMART" id="SM00079"/>
    </source>
</evidence>
<dbReference type="RefSeq" id="WP_106842159.1">
    <property type="nucleotide sequence ID" value="NZ_JBCNIW010000028.1"/>
</dbReference>
<name>A0A2P7UEV4_9BACL</name>
<comment type="subcellular location">
    <subcellularLocation>
        <location evidence="1">Cell envelope</location>
    </subcellularLocation>
</comment>
<evidence type="ECO:0000256" key="5">
    <source>
        <dbReference type="SAM" id="SignalP"/>
    </source>
</evidence>
<dbReference type="GO" id="GO:0016020">
    <property type="term" value="C:membrane"/>
    <property type="evidence" value="ECO:0007669"/>
    <property type="project" value="InterPro"/>
</dbReference>
<evidence type="ECO:0000256" key="4">
    <source>
        <dbReference type="RuleBase" id="RU003744"/>
    </source>
</evidence>
<dbReference type="Proteomes" id="UP000240419">
    <property type="component" value="Unassembled WGS sequence"/>
</dbReference>
<dbReference type="PROSITE" id="PS01039">
    <property type="entry name" value="SBP_BACTERIAL_3"/>
    <property type="match status" value="1"/>
</dbReference>
<evidence type="ECO:0000256" key="1">
    <source>
        <dbReference type="ARBA" id="ARBA00004196"/>
    </source>
</evidence>
<keyword evidence="3 5" id="KW-0732">Signal</keyword>
<evidence type="ECO:0000313" key="8">
    <source>
        <dbReference type="EMBL" id="PSJ85502.1"/>
    </source>
</evidence>
<evidence type="ECO:0000256" key="3">
    <source>
        <dbReference type="ARBA" id="ARBA00022729"/>
    </source>
</evidence>
<dbReference type="SMART" id="SM00079">
    <property type="entry name" value="PBPe"/>
    <property type="match status" value="1"/>
</dbReference>
<comment type="similarity">
    <text evidence="2 4">Belongs to the bacterial solute-binding protein 3 family.</text>
</comment>
<proteinExistence type="inferred from homology"/>
<accession>A0A2P7UEV4</accession>